<dbReference type="AlphaFoldDB" id="A0A023WPK6"/>
<organism evidence="2 3">
    <name type="scientific">Stutzerimonas stutzeri</name>
    <name type="common">Pseudomonas stutzeri</name>
    <dbReference type="NCBI Taxonomy" id="316"/>
    <lineage>
        <taxon>Bacteria</taxon>
        <taxon>Pseudomonadati</taxon>
        <taxon>Pseudomonadota</taxon>
        <taxon>Gammaproteobacteria</taxon>
        <taxon>Pseudomonadales</taxon>
        <taxon>Pseudomonadaceae</taxon>
        <taxon>Stutzerimonas</taxon>
    </lineage>
</organism>
<dbReference type="GO" id="GO:0032784">
    <property type="term" value="P:regulation of DNA-templated transcription elongation"/>
    <property type="evidence" value="ECO:0007669"/>
    <property type="project" value="InterPro"/>
</dbReference>
<protein>
    <submittedName>
        <fullName evidence="2">Elongation factor GreAB</fullName>
    </submittedName>
</protein>
<dbReference type="InterPro" id="IPR023459">
    <property type="entry name" value="Tscrpt_elong_fac_GreA/B_fam"/>
</dbReference>
<dbReference type="InterPro" id="IPR001437">
    <property type="entry name" value="Tscrpt_elong_fac_GreA/B_C"/>
</dbReference>
<dbReference type="PIRSF" id="PIRSF006092">
    <property type="entry name" value="GreA_GreB"/>
    <property type="match status" value="1"/>
</dbReference>
<dbReference type="EMBL" id="CP007509">
    <property type="protein sequence ID" value="AHY42142.1"/>
    <property type="molecule type" value="Genomic_DNA"/>
</dbReference>
<keyword evidence="2" id="KW-0251">Elongation factor</keyword>
<dbReference type="GO" id="GO:0003746">
    <property type="term" value="F:translation elongation factor activity"/>
    <property type="evidence" value="ECO:0007669"/>
    <property type="project" value="UniProtKB-KW"/>
</dbReference>
<dbReference type="Gene3D" id="3.10.50.30">
    <property type="entry name" value="Transcription elongation factor, GreA/GreB, C-terminal domain"/>
    <property type="match status" value="1"/>
</dbReference>
<dbReference type="PROSITE" id="PS00830">
    <property type="entry name" value="GREAB_2"/>
    <property type="match status" value="1"/>
</dbReference>
<dbReference type="GO" id="GO:0070063">
    <property type="term" value="F:RNA polymerase binding"/>
    <property type="evidence" value="ECO:0007669"/>
    <property type="project" value="InterPro"/>
</dbReference>
<dbReference type="Proteomes" id="UP000025238">
    <property type="component" value="Chromosome"/>
</dbReference>
<keyword evidence="2" id="KW-0648">Protein biosynthesis</keyword>
<dbReference type="OrthoDB" id="5293337at2"/>
<evidence type="ECO:0000313" key="2">
    <source>
        <dbReference type="EMBL" id="AHY42142.1"/>
    </source>
</evidence>
<feature type="domain" description="Transcription elongation factor GreA/GreB C-terminal" evidence="1">
    <location>
        <begin position="92"/>
        <end position="157"/>
    </location>
</feature>
<evidence type="ECO:0000259" key="1">
    <source>
        <dbReference type="Pfam" id="PF01272"/>
    </source>
</evidence>
<name>A0A023WPK6_STUST</name>
<reference evidence="2 3" key="1">
    <citation type="submission" date="2014-03" db="EMBL/GenBank/DDBJ databases">
        <title>Complete genome sequence of Pseudomonas stutzeri 19SMN4.</title>
        <authorList>
            <person name="Brunet-Galmes I."/>
            <person name="Nogales B."/>
            <person name="Busquets A."/>
            <person name="Pena A."/>
            <person name="Gomila M."/>
            <person name="Garcia-Valdes E."/>
            <person name="Lalucat J."/>
            <person name="Bennasar A."/>
            <person name="Bosch R."/>
        </authorList>
    </citation>
    <scope>NUCLEOTIDE SEQUENCE [LARGE SCALE GENOMIC DNA]</scope>
    <source>
        <strain evidence="2 3">19SMN4</strain>
    </source>
</reference>
<dbReference type="GO" id="GO:0003677">
    <property type="term" value="F:DNA binding"/>
    <property type="evidence" value="ECO:0007669"/>
    <property type="project" value="InterPro"/>
</dbReference>
<dbReference type="InterPro" id="IPR018151">
    <property type="entry name" value="TF_GreA/GreB_CS"/>
</dbReference>
<dbReference type="SUPFAM" id="SSF54534">
    <property type="entry name" value="FKBP-like"/>
    <property type="match status" value="1"/>
</dbReference>
<dbReference type="KEGG" id="pstu:UIB01_06450"/>
<dbReference type="Pfam" id="PF01272">
    <property type="entry name" value="GreA_GreB"/>
    <property type="match status" value="1"/>
</dbReference>
<proteinExistence type="predicted"/>
<evidence type="ECO:0000313" key="3">
    <source>
        <dbReference type="Proteomes" id="UP000025238"/>
    </source>
</evidence>
<sequence length="158" mass="17177">MNKTALQQQIIATLEADREVAKAVLAATHEAATHAESKAENKYDTRGLEAAYLADGQRRRLHEIETALAAYRNLQPTIGSDECVRVGALLCLEHDGAGRWFFLGPDAAGLKLQHEGREILVISPRSPLGQGLLGRQVGDEVGIRVNALPQVYTVLDVQ</sequence>
<dbReference type="InterPro" id="IPR036953">
    <property type="entry name" value="GreA/GreB_C_sf"/>
</dbReference>
<accession>A0A023WPK6</accession>
<dbReference type="PATRIC" id="fig|316.97.peg.1302"/>
<gene>
    <name evidence="2" type="ORF">UIB01_06450</name>
</gene>